<feature type="compositionally biased region" description="Basic and acidic residues" evidence="1">
    <location>
        <begin position="1"/>
        <end position="11"/>
    </location>
</feature>
<evidence type="ECO:0000313" key="4">
    <source>
        <dbReference type="Proteomes" id="UP001199469"/>
    </source>
</evidence>
<proteinExistence type="predicted"/>
<sequence>MDTSPRHDDQPTGRPGQWLPPRRRRTAIVGTVAGLVAIGSAGGIMAGLERPAPPTISASAAPRPAHGGPGDHRARNVVDDVVLGVPASSTTPTVAGGRSRSDVVVPGAAPFPHTASPITAVFT</sequence>
<feature type="region of interest" description="Disordered" evidence="1">
    <location>
        <begin position="1"/>
        <end position="24"/>
    </location>
</feature>
<dbReference type="Proteomes" id="UP001199469">
    <property type="component" value="Unassembled WGS sequence"/>
</dbReference>
<keyword evidence="2" id="KW-0812">Transmembrane</keyword>
<reference evidence="3 4" key="1">
    <citation type="submission" date="2021-11" db="EMBL/GenBank/DDBJ databases">
        <title>Draft genome sequence of Actinomycetospora sp. SF1 isolated from the rhizosphere soil.</title>
        <authorList>
            <person name="Duangmal K."/>
            <person name="Chantavorakit T."/>
        </authorList>
    </citation>
    <scope>NUCLEOTIDE SEQUENCE [LARGE SCALE GENOMIC DNA]</scope>
    <source>
        <strain evidence="3 4">TBRC 5722</strain>
    </source>
</reference>
<feature type="compositionally biased region" description="Low complexity" evidence="1">
    <location>
        <begin position="55"/>
        <end position="65"/>
    </location>
</feature>
<dbReference type="RefSeq" id="WP_230738646.1">
    <property type="nucleotide sequence ID" value="NZ_JAJNDB010000006.1"/>
</dbReference>
<keyword evidence="4" id="KW-1185">Reference proteome</keyword>
<evidence type="ECO:0000313" key="3">
    <source>
        <dbReference type="EMBL" id="MCD2196770.1"/>
    </source>
</evidence>
<comment type="caution">
    <text evidence="3">The sequence shown here is derived from an EMBL/GenBank/DDBJ whole genome shotgun (WGS) entry which is preliminary data.</text>
</comment>
<feature type="transmembrane region" description="Helical" evidence="2">
    <location>
        <begin position="27"/>
        <end position="48"/>
    </location>
</feature>
<gene>
    <name evidence="3" type="ORF">LQ327_25700</name>
</gene>
<dbReference type="EMBL" id="JAJNDB010000006">
    <property type="protein sequence ID" value="MCD2196770.1"/>
    <property type="molecule type" value="Genomic_DNA"/>
</dbReference>
<accession>A0ABS8PES3</accession>
<organism evidence="3 4">
    <name type="scientific">Actinomycetospora endophytica</name>
    <dbReference type="NCBI Taxonomy" id="2291215"/>
    <lineage>
        <taxon>Bacteria</taxon>
        <taxon>Bacillati</taxon>
        <taxon>Actinomycetota</taxon>
        <taxon>Actinomycetes</taxon>
        <taxon>Pseudonocardiales</taxon>
        <taxon>Pseudonocardiaceae</taxon>
        <taxon>Actinomycetospora</taxon>
    </lineage>
</organism>
<keyword evidence="2" id="KW-0472">Membrane</keyword>
<name>A0ABS8PES3_9PSEU</name>
<keyword evidence="2" id="KW-1133">Transmembrane helix</keyword>
<evidence type="ECO:0000256" key="1">
    <source>
        <dbReference type="SAM" id="MobiDB-lite"/>
    </source>
</evidence>
<protein>
    <submittedName>
        <fullName evidence="3">Uncharacterized protein</fullName>
    </submittedName>
</protein>
<feature type="region of interest" description="Disordered" evidence="1">
    <location>
        <begin position="45"/>
        <end position="74"/>
    </location>
</feature>
<evidence type="ECO:0000256" key="2">
    <source>
        <dbReference type="SAM" id="Phobius"/>
    </source>
</evidence>